<keyword evidence="2" id="KW-1185">Reference proteome</keyword>
<evidence type="ECO:0000313" key="1">
    <source>
        <dbReference type="EMBL" id="GBM32507.1"/>
    </source>
</evidence>
<dbReference type="EMBL" id="BGPR01000709">
    <property type="protein sequence ID" value="GBM32507.1"/>
    <property type="molecule type" value="Genomic_DNA"/>
</dbReference>
<accession>A0A4Y2EVI0</accession>
<protein>
    <submittedName>
        <fullName evidence="1">Uncharacterized protein</fullName>
    </submittedName>
</protein>
<dbReference type="Proteomes" id="UP000499080">
    <property type="component" value="Unassembled WGS sequence"/>
</dbReference>
<evidence type="ECO:0000313" key="2">
    <source>
        <dbReference type="Proteomes" id="UP000499080"/>
    </source>
</evidence>
<reference evidence="1 2" key="1">
    <citation type="journal article" date="2019" name="Sci. Rep.">
        <title>Orb-weaving spider Araneus ventricosus genome elucidates the spidroin gene catalogue.</title>
        <authorList>
            <person name="Kono N."/>
            <person name="Nakamura H."/>
            <person name="Ohtoshi R."/>
            <person name="Moran D.A.P."/>
            <person name="Shinohara A."/>
            <person name="Yoshida Y."/>
            <person name="Fujiwara M."/>
            <person name="Mori M."/>
            <person name="Tomita M."/>
            <person name="Arakawa K."/>
        </authorList>
    </citation>
    <scope>NUCLEOTIDE SEQUENCE [LARGE SCALE GENOMIC DNA]</scope>
</reference>
<organism evidence="1 2">
    <name type="scientific">Araneus ventricosus</name>
    <name type="common">Orbweaver spider</name>
    <name type="synonym">Epeira ventricosa</name>
    <dbReference type="NCBI Taxonomy" id="182803"/>
    <lineage>
        <taxon>Eukaryota</taxon>
        <taxon>Metazoa</taxon>
        <taxon>Ecdysozoa</taxon>
        <taxon>Arthropoda</taxon>
        <taxon>Chelicerata</taxon>
        <taxon>Arachnida</taxon>
        <taxon>Araneae</taxon>
        <taxon>Araneomorphae</taxon>
        <taxon>Entelegynae</taxon>
        <taxon>Araneoidea</taxon>
        <taxon>Araneidae</taxon>
        <taxon>Araneus</taxon>
    </lineage>
</organism>
<dbReference type="AlphaFoldDB" id="A0A4Y2EVI0"/>
<sequence length="86" mass="9162">MVQKETTYSNKISLTNMICENNMEMGLGGDGVQTLSDDVSSNSSDISYSKMSSSEELDALISVSGSRECNSRVLTDERASLVSGAV</sequence>
<proteinExistence type="predicted"/>
<comment type="caution">
    <text evidence="1">The sequence shown here is derived from an EMBL/GenBank/DDBJ whole genome shotgun (WGS) entry which is preliminary data.</text>
</comment>
<gene>
    <name evidence="1" type="ORF">AVEN_156599_1</name>
</gene>
<name>A0A4Y2EVI0_ARAVE</name>